<evidence type="ECO:0000256" key="4">
    <source>
        <dbReference type="ARBA" id="ARBA00022847"/>
    </source>
</evidence>
<dbReference type="InterPro" id="IPR002657">
    <property type="entry name" value="BilAc:Na_symport/Acr3"/>
</dbReference>
<keyword evidence="4" id="KW-0769">Symport</keyword>
<evidence type="ECO:0008006" key="11">
    <source>
        <dbReference type="Google" id="ProtNLM"/>
    </source>
</evidence>
<keyword evidence="10" id="KW-1185">Reference proteome</keyword>
<dbReference type="Gene3D" id="1.20.1530.20">
    <property type="match status" value="1"/>
</dbReference>
<evidence type="ECO:0000256" key="1">
    <source>
        <dbReference type="ARBA" id="ARBA00004141"/>
    </source>
</evidence>
<feature type="transmembrane region" description="Helical" evidence="8">
    <location>
        <begin position="160"/>
        <end position="181"/>
    </location>
</feature>
<evidence type="ECO:0000256" key="8">
    <source>
        <dbReference type="SAM" id="Phobius"/>
    </source>
</evidence>
<dbReference type="AlphaFoldDB" id="A0AAE1GJB8"/>
<sequence>QEATVVYFSDPIPGPPADYNDTDSSVGNVTYHGYVNITALFLGYTSLNVTLYDAANKTVAEEGMEMTVVLSYQYLTDIFTIMIAVIVGVAYFFMGATIDLKIVKISFLLGLVLFPGDGFNDRLMRLGLFLSGCCPGGGASNMWTVMLGGSLDLSIMMTSVSTIIAFASVPLWVLLVGPYIIADATFVIPFMDITVTVVSLLIPCGLGVALQIFYPKCIKYCKLVVAPISGASILITFTFGLYAYQFIFTLFTWRMLVSGICLPTIGYLAGMSLSFLFRMPVDKVIAISVETGVQNYTIAIIILNMTLASPAGELACAMPGASVIFTPLPLLLLVAARKVYDRVKAGSLNISTPSHLKDMANGNTNTTTTMDQKKAEKNGKQQQQALPPTTAEGGIDNPGADLRDTV</sequence>
<evidence type="ECO:0000313" key="9">
    <source>
        <dbReference type="EMBL" id="KAK3892955.1"/>
    </source>
</evidence>
<dbReference type="PANTHER" id="PTHR10361:SF28">
    <property type="entry name" value="P3 PROTEIN-RELATED"/>
    <property type="match status" value="1"/>
</dbReference>
<keyword evidence="4" id="KW-0813">Transport</keyword>
<organism evidence="9 10">
    <name type="scientific">Petrolisthes cinctipes</name>
    <name type="common">Flat porcelain crab</name>
    <dbReference type="NCBI Taxonomy" id="88211"/>
    <lineage>
        <taxon>Eukaryota</taxon>
        <taxon>Metazoa</taxon>
        <taxon>Ecdysozoa</taxon>
        <taxon>Arthropoda</taxon>
        <taxon>Crustacea</taxon>
        <taxon>Multicrustacea</taxon>
        <taxon>Malacostraca</taxon>
        <taxon>Eumalacostraca</taxon>
        <taxon>Eucarida</taxon>
        <taxon>Decapoda</taxon>
        <taxon>Pleocyemata</taxon>
        <taxon>Anomura</taxon>
        <taxon>Galatheoidea</taxon>
        <taxon>Porcellanidae</taxon>
        <taxon>Petrolisthes</taxon>
    </lineage>
</organism>
<feature type="transmembrane region" description="Helical" evidence="8">
    <location>
        <begin position="284"/>
        <end position="305"/>
    </location>
</feature>
<feature type="transmembrane region" description="Helical" evidence="8">
    <location>
        <begin position="223"/>
        <end position="244"/>
    </location>
</feature>
<evidence type="ECO:0000256" key="7">
    <source>
        <dbReference type="SAM" id="MobiDB-lite"/>
    </source>
</evidence>
<evidence type="ECO:0000256" key="3">
    <source>
        <dbReference type="ARBA" id="ARBA00022692"/>
    </source>
</evidence>
<accession>A0AAE1GJB8</accession>
<name>A0AAE1GJB8_PETCI</name>
<feature type="transmembrane region" description="Helical" evidence="8">
    <location>
        <begin position="193"/>
        <end position="214"/>
    </location>
</feature>
<comment type="caution">
    <text evidence="9">The sequence shown here is derived from an EMBL/GenBank/DDBJ whole genome shotgun (WGS) entry which is preliminary data.</text>
</comment>
<gene>
    <name evidence="9" type="ORF">Pcinc_003223</name>
</gene>
<comment type="subcellular location">
    <subcellularLocation>
        <location evidence="1">Membrane</location>
        <topology evidence="1">Multi-pass membrane protein</topology>
    </subcellularLocation>
</comment>
<comment type="similarity">
    <text evidence="2">Belongs to the bile acid:sodium symporter (BASS) (TC 2.A.28) family.</text>
</comment>
<evidence type="ECO:0000256" key="5">
    <source>
        <dbReference type="ARBA" id="ARBA00022989"/>
    </source>
</evidence>
<dbReference type="Pfam" id="PF01758">
    <property type="entry name" value="SBF"/>
    <property type="match status" value="1"/>
</dbReference>
<feature type="non-terminal residue" evidence="9">
    <location>
        <position position="406"/>
    </location>
</feature>
<feature type="transmembrane region" description="Helical" evidence="8">
    <location>
        <begin position="128"/>
        <end position="148"/>
    </location>
</feature>
<dbReference type="GO" id="GO:0015293">
    <property type="term" value="F:symporter activity"/>
    <property type="evidence" value="ECO:0007669"/>
    <property type="project" value="UniProtKB-KW"/>
</dbReference>
<keyword evidence="6 8" id="KW-0472">Membrane</keyword>
<dbReference type="InterPro" id="IPR038770">
    <property type="entry name" value="Na+/solute_symporter_sf"/>
</dbReference>
<evidence type="ECO:0000313" key="10">
    <source>
        <dbReference type="Proteomes" id="UP001286313"/>
    </source>
</evidence>
<proteinExistence type="inferred from homology"/>
<evidence type="ECO:0000256" key="6">
    <source>
        <dbReference type="ARBA" id="ARBA00023136"/>
    </source>
</evidence>
<dbReference type="PANTHER" id="PTHR10361">
    <property type="entry name" value="SODIUM-BILE ACID COTRANSPORTER"/>
    <property type="match status" value="1"/>
</dbReference>
<dbReference type="GO" id="GO:0016020">
    <property type="term" value="C:membrane"/>
    <property type="evidence" value="ECO:0007669"/>
    <property type="project" value="UniProtKB-SubCell"/>
</dbReference>
<evidence type="ECO:0000256" key="2">
    <source>
        <dbReference type="ARBA" id="ARBA00006528"/>
    </source>
</evidence>
<feature type="region of interest" description="Disordered" evidence="7">
    <location>
        <begin position="354"/>
        <end position="406"/>
    </location>
</feature>
<feature type="transmembrane region" description="Helical" evidence="8">
    <location>
        <begin position="72"/>
        <end position="93"/>
    </location>
</feature>
<keyword evidence="3 8" id="KW-0812">Transmembrane</keyword>
<protein>
    <recommendedName>
        <fullName evidence="11">Ileal sodium/bile acid cotransporter</fullName>
    </recommendedName>
</protein>
<dbReference type="EMBL" id="JAWQEG010000238">
    <property type="protein sequence ID" value="KAK3892955.1"/>
    <property type="molecule type" value="Genomic_DNA"/>
</dbReference>
<dbReference type="Proteomes" id="UP001286313">
    <property type="component" value="Unassembled WGS sequence"/>
</dbReference>
<keyword evidence="5 8" id="KW-1133">Transmembrane helix</keyword>
<feature type="transmembrane region" description="Helical" evidence="8">
    <location>
        <begin position="317"/>
        <end position="336"/>
    </location>
</feature>
<feature type="transmembrane region" description="Helical" evidence="8">
    <location>
        <begin position="256"/>
        <end position="277"/>
    </location>
</feature>
<reference evidence="9" key="1">
    <citation type="submission" date="2023-10" db="EMBL/GenBank/DDBJ databases">
        <title>Genome assemblies of two species of porcelain crab, Petrolisthes cinctipes and Petrolisthes manimaculis (Anomura: Porcellanidae).</title>
        <authorList>
            <person name="Angst P."/>
        </authorList>
    </citation>
    <scope>NUCLEOTIDE SEQUENCE</scope>
    <source>
        <strain evidence="9">PB745_01</strain>
        <tissue evidence="9">Gill</tissue>
    </source>
</reference>
<dbReference type="InterPro" id="IPR004710">
    <property type="entry name" value="Bilac:Na_transpt"/>
</dbReference>